<evidence type="ECO:0000256" key="2">
    <source>
        <dbReference type="ARBA" id="ARBA00023043"/>
    </source>
</evidence>
<reference evidence="4" key="1">
    <citation type="submission" date="2022-08" db="EMBL/GenBank/DDBJ databases">
        <title>Draft genome sequencing of Roseisolibacter agri AW1220.</title>
        <authorList>
            <person name="Tobiishi Y."/>
            <person name="Tonouchi A."/>
        </authorList>
    </citation>
    <scope>NUCLEOTIDE SEQUENCE</scope>
    <source>
        <strain evidence="4">AW1220</strain>
    </source>
</reference>
<dbReference type="Pfam" id="PF12796">
    <property type="entry name" value="Ank_2"/>
    <property type="match status" value="1"/>
</dbReference>
<dbReference type="InterPro" id="IPR002110">
    <property type="entry name" value="Ankyrin_rpt"/>
</dbReference>
<feature type="repeat" description="ANK" evidence="3">
    <location>
        <begin position="357"/>
        <end position="389"/>
    </location>
</feature>
<dbReference type="PANTHER" id="PTHR24189">
    <property type="entry name" value="MYOTROPHIN"/>
    <property type="match status" value="1"/>
</dbReference>
<gene>
    <name evidence="4" type="ORF">rosag_12710</name>
</gene>
<dbReference type="AlphaFoldDB" id="A0AA37QFF9"/>
<proteinExistence type="predicted"/>
<name>A0AA37QFF9_9BACT</name>
<organism evidence="4 5">
    <name type="scientific">Roseisolibacter agri</name>
    <dbReference type="NCBI Taxonomy" id="2014610"/>
    <lineage>
        <taxon>Bacteria</taxon>
        <taxon>Pseudomonadati</taxon>
        <taxon>Gemmatimonadota</taxon>
        <taxon>Gemmatimonadia</taxon>
        <taxon>Gemmatimonadales</taxon>
        <taxon>Gemmatimonadaceae</taxon>
        <taxon>Roseisolibacter</taxon>
    </lineage>
</organism>
<dbReference type="PROSITE" id="PS50088">
    <property type="entry name" value="ANK_REPEAT"/>
    <property type="match status" value="1"/>
</dbReference>
<dbReference type="Gene3D" id="1.25.40.20">
    <property type="entry name" value="Ankyrin repeat-containing domain"/>
    <property type="match status" value="3"/>
</dbReference>
<sequence length="506" mass="55250">MDSATHVAAFLRAATPDWRVGGPRRAMAYHAADRLLRRHPGIARHDLLTAVVCGEVAEVARRLDADPALANRRAGVRHWPPLLYLCAARLPHAPSADHAIEIARLLLDHGADPNAYAEGGNASIHYTALTLTLGRGEERAAPHPRARELARLLMERGASPYDVQVLYNVFGNHDSRRPLSDDDVWLLDLMHEISVRQGRGADWDNPEWRMLDMGGYGHGAYYLLHAAVTANLPGLATWMLAHGASPNATTPVHPRLKWRPLLLEAERRGLSEMTNLLRRHGATPGDTAATAPPTGEDAWVEACFRLDRGAMRTMLAQNPEWALHPRALHAAARRDRADVVEALLAMGTSPEVEHPRSGERALHAAAGNDAVRAIDVLLAHGAEVDPRERQWGATPLWFAVWGGYSAAAARLAPVSRDVWSLVALGQVARLRAVLEEDPSLARSAGEHETPLMYLPDDEAVAREIATLLVRHGADLSVRDERGLTAAELATERGMDDVAALLRDTTT</sequence>
<protein>
    <recommendedName>
        <fullName evidence="6">Ankyrin repeats (3 copies)</fullName>
    </recommendedName>
</protein>
<dbReference type="Proteomes" id="UP001161325">
    <property type="component" value="Unassembled WGS sequence"/>
</dbReference>
<dbReference type="RefSeq" id="WP_284349204.1">
    <property type="nucleotide sequence ID" value="NZ_BRXS01000002.1"/>
</dbReference>
<dbReference type="EMBL" id="BRXS01000002">
    <property type="protein sequence ID" value="GLC24758.1"/>
    <property type="molecule type" value="Genomic_DNA"/>
</dbReference>
<dbReference type="PANTHER" id="PTHR24189:SF50">
    <property type="entry name" value="ANKYRIN REPEAT AND SOCS BOX PROTEIN 2"/>
    <property type="match status" value="1"/>
</dbReference>
<keyword evidence="5" id="KW-1185">Reference proteome</keyword>
<evidence type="ECO:0008006" key="6">
    <source>
        <dbReference type="Google" id="ProtNLM"/>
    </source>
</evidence>
<evidence type="ECO:0000313" key="4">
    <source>
        <dbReference type="EMBL" id="GLC24758.1"/>
    </source>
</evidence>
<evidence type="ECO:0000256" key="1">
    <source>
        <dbReference type="ARBA" id="ARBA00022737"/>
    </source>
</evidence>
<evidence type="ECO:0000256" key="3">
    <source>
        <dbReference type="PROSITE-ProRule" id="PRU00023"/>
    </source>
</evidence>
<dbReference type="InterPro" id="IPR036770">
    <property type="entry name" value="Ankyrin_rpt-contain_sf"/>
</dbReference>
<dbReference type="SUPFAM" id="SSF48403">
    <property type="entry name" value="Ankyrin repeat"/>
    <property type="match status" value="1"/>
</dbReference>
<dbReference type="PROSITE" id="PS50297">
    <property type="entry name" value="ANK_REP_REGION"/>
    <property type="match status" value="1"/>
</dbReference>
<accession>A0AA37QFF9</accession>
<keyword evidence="2 3" id="KW-0040">ANK repeat</keyword>
<comment type="caution">
    <text evidence="4">The sequence shown here is derived from an EMBL/GenBank/DDBJ whole genome shotgun (WGS) entry which is preliminary data.</text>
</comment>
<dbReference type="InterPro" id="IPR050745">
    <property type="entry name" value="Multifunctional_regulatory"/>
</dbReference>
<dbReference type="SMART" id="SM00248">
    <property type="entry name" value="ANK"/>
    <property type="match status" value="7"/>
</dbReference>
<evidence type="ECO:0000313" key="5">
    <source>
        <dbReference type="Proteomes" id="UP001161325"/>
    </source>
</evidence>
<keyword evidence="1" id="KW-0677">Repeat</keyword>